<dbReference type="KEGG" id="drt:Dret_0105"/>
<dbReference type="AlphaFoldDB" id="C8WZD2"/>
<dbReference type="Pfam" id="PF01047">
    <property type="entry name" value="MarR"/>
    <property type="match status" value="1"/>
</dbReference>
<dbReference type="GO" id="GO:0003700">
    <property type="term" value="F:DNA-binding transcription factor activity"/>
    <property type="evidence" value="ECO:0007669"/>
    <property type="project" value="InterPro"/>
</dbReference>
<dbReference type="PROSITE" id="PS50995">
    <property type="entry name" value="HTH_MARR_2"/>
    <property type="match status" value="1"/>
</dbReference>
<reference evidence="6" key="1">
    <citation type="submission" date="2009-09" db="EMBL/GenBank/DDBJ databases">
        <title>The complete chromosome of Desulfohalobium retbaense DSM 5692.</title>
        <authorList>
            <consortium name="US DOE Joint Genome Institute (JGI-PGF)"/>
            <person name="Lucas S."/>
            <person name="Copeland A."/>
            <person name="Lapidus A."/>
            <person name="Glavina del Rio T."/>
            <person name="Dalin E."/>
            <person name="Tice H."/>
            <person name="Bruce D."/>
            <person name="Goodwin L."/>
            <person name="Pitluck S."/>
            <person name="Kyrpides N."/>
            <person name="Mavromatis K."/>
            <person name="Ivanova N."/>
            <person name="Mikhailova N."/>
            <person name="Munk A.C."/>
            <person name="Brettin T."/>
            <person name="Detter J.C."/>
            <person name="Han C."/>
            <person name="Tapia R."/>
            <person name="Larimer F."/>
            <person name="Land M."/>
            <person name="Hauser L."/>
            <person name="Markowitz V."/>
            <person name="Cheng J.-F."/>
            <person name="Hugenholtz P."/>
            <person name="Woyke T."/>
            <person name="Wu D."/>
            <person name="Spring S."/>
            <person name="Klenk H.-P."/>
            <person name="Eisen J.A."/>
        </authorList>
    </citation>
    <scope>NUCLEOTIDE SEQUENCE [LARGE SCALE GENOMIC DNA]</scope>
    <source>
        <strain evidence="6">DSM 5692</strain>
    </source>
</reference>
<name>C8WZD2_DESRD</name>
<sequence>MYEDKEFLLEDSPGFLLNRTALRIKKDFQRRISAAELDVTAEQCAVLWSLWRREGCFQRELAEQTFKDITNITRILDGLERRGMVRRVRDEHDRRMSRVYLTEQGTSLQDKITAIASELGRDAYQGIDESDLQELRRVLNLVYANLSDA</sequence>
<dbReference type="SUPFAM" id="SSF46785">
    <property type="entry name" value="Winged helix' DNA-binding domain"/>
    <property type="match status" value="1"/>
</dbReference>
<keyword evidence="1" id="KW-0805">Transcription regulation</keyword>
<evidence type="ECO:0000313" key="5">
    <source>
        <dbReference type="EMBL" id="ACV67407.1"/>
    </source>
</evidence>
<dbReference type="Proteomes" id="UP000001052">
    <property type="component" value="Chromosome"/>
</dbReference>
<proteinExistence type="predicted"/>
<dbReference type="SMART" id="SM00347">
    <property type="entry name" value="HTH_MARR"/>
    <property type="match status" value="1"/>
</dbReference>
<dbReference type="eggNOG" id="COG1846">
    <property type="taxonomic scope" value="Bacteria"/>
</dbReference>
<dbReference type="EMBL" id="CP001734">
    <property type="protein sequence ID" value="ACV67407.1"/>
    <property type="molecule type" value="Genomic_DNA"/>
</dbReference>
<keyword evidence="6" id="KW-1185">Reference proteome</keyword>
<dbReference type="GO" id="GO:0006950">
    <property type="term" value="P:response to stress"/>
    <property type="evidence" value="ECO:0007669"/>
    <property type="project" value="TreeGrafter"/>
</dbReference>
<evidence type="ECO:0000259" key="4">
    <source>
        <dbReference type="PROSITE" id="PS50995"/>
    </source>
</evidence>
<dbReference type="InterPro" id="IPR036388">
    <property type="entry name" value="WH-like_DNA-bd_sf"/>
</dbReference>
<protein>
    <submittedName>
        <fullName evidence="5">Transcriptional regulator, MarR family</fullName>
    </submittedName>
</protein>
<organism evidence="5 6">
    <name type="scientific">Desulfohalobium retbaense (strain ATCC 49708 / DSM 5692 / JCM 16813 / HR100)</name>
    <dbReference type="NCBI Taxonomy" id="485915"/>
    <lineage>
        <taxon>Bacteria</taxon>
        <taxon>Pseudomonadati</taxon>
        <taxon>Thermodesulfobacteriota</taxon>
        <taxon>Desulfovibrionia</taxon>
        <taxon>Desulfovibrionales</taxon>
        <taxon>Desulfohalobiaceae</taxon>
        <taxon>Desulfohalobium</taxon>
    </lineage>
</organism>
<keyword evidence="3" id="KW-0804">Transcription</keyword>
<evidence type="ECO:0000256" key="1">
    <source>
        <dbReference type="ARBA" id="ARBA00023015"/>
    </source>
</evidence>
<dbReference type="RefSeq" id="WP_015750566.1">
    <property type="nucleotide sequence ID" value="NC_013223.1"/>
</dbReference>
<accession>C8WZD2</accession>
<evidence type="ECO:0000256" key="3">
    <source>
        <dbReference type="ARBA" id="ARBA00023163"/>
    </source>
</evidence>
<feature type="domain" description="HTH marR-type" evidence="4">
    <location>
        <begin position="10"/>
        <end position="144"/>
    </location>
</feature>
<dbReference type="PRINTS" id="PR00598">
    <property type="entry name" value="HTHMARR"/>
</dbReference>
<dbReference type="InterPro" id="IPR036390">
    <property type="entry name" value="WH_DNA-bd_sf"/>
</dbReference>
<reference evidence="5 6" key="2">
    <citation type="journal article" date="2010" name="Stand. Genomic Sci.">
        <title>Complete genome sequence of Desulfohalobium retbaense type strain (HR(100)).</title>
        <authorList>
            <person name="Spring S."/>
            <person name="Nolan M."/>
            <person name="Lapidus A."/>
            <person name="Glavina Del Rio T."/>
            <person name="Copeland A."/>
            <person name="Tice H."/>
            <person name="Cheng J.F."/>
            <person name="Lucas S."/>
            <person name="Land M."/>
            <person name="Chen F."/>
            <person name="Bruce D."/>
            <person name="Goodwin L."/>
            <person name="Pitluck S."/>
            <person name="Ivanova N."/>
            <person name="Mavromatis K."/>
            <person name="Mikhailova N."/>
            <person name="Pati A."/>
            <person name="Chen A."/>
            <person name="Palaniappan K."/>
            <person name="Hauser L."/>
            <person name="Chang Y.J."/>
            <person name="Jeffries C.D."/>
            <person name="Munk C."/>
            <person name="Kiss H."/>
            <person name="Chain P."/>
            <person name="Han C."/>
            <person name="Brettin T."/>
            <person name="Detter J.C."/>
            <person name="Schuler E."/>
            <person name="Goker M."/>
            <person name="Rohde M."/>
            <person name="Bristow J."/>
            <person name="Eisen J.A."/>
            <person name="Markowitz V."/>
            <person name="Hugenholtz P."/>
            <person name="Kyrpides N.C."/>
            <person name="Klenk H.P."/>
        </authorList>
    </citation>
    <scope>NUCLEOTIDE SEQUENCE [LARGE SCALE GENOMIC DNA]</scope>
    <source>
        <strain evidence="5 6">DSM 5692</strain>
    </source>
</reference>
<dbReference type="PANTHER" id="PTHR33164">
    <property type="entry name" value="TRANSCRIPTIONAL REGULATOR, MARR FAMILY"/>
    <property type="match status" value="1"/>
</dbReference>
<keyword evidence="2" id="KW-0238">DNA-binding</keyword>
<evidence type="ECO:0000313" key="6">
    <source>
        <dbReference type="Proteomes" id="UP000001052"/>
    </source>
</evidence>
<dbReference type="PANTHER" id="PTHR33164:SF64">
    <property type="entry name" value="TRANSCRIPTIONAL REGULATOR SLYA"/>
    <property type="match status" value="1"/>
</dbReference>
<gene>
    <name evidence="5" type="ordered locus">Dret_0105</name>
</gene>
<dbReference type="Gene3D" id="1.10.10.10">
    <property type="entry name" value="Winged helix-like DNA-binding domain superfamily/Winged helix DNA-binding domain"/>
    <property type="match status" value="1"/>
</dbReference>
<dbReference type="InterPro" id="IPR000835">
    <property type="entry name" value="HTH_MarR-typ"/>
</dbReference>
<dbReference type="GO" id="GO:0003677">
    <property type="term" value="F:DNA binding"/>
    <property type="evidence" value="ECO:0007669"/>
    <property type="project" value="UniProtKB-KW"/>
</dbReference>
<dbReference type="HOGENOM" id="CLU_083287_18_6_7"/>
<evidence type="ECO:0000256" key="2">
    <source>
        <dbReference type="ARBA" id="ARBA00023125"/>
    </source>
</evidence>
<dbReference type="InterPro" id="IPR039422">
    <property type="entry name" value="MarR/SlyA-like"/>
</dbReference>